<evidence type="ECO:0000313" key="1">
    <source>
        <dbReference type="EMBL" id="RQT22118.1"/>
    </source>
</evidence>
<sequence length="251" mass="27488">MAASEVAVAASEVAKVVAQAPAVNWWVVGASSAVIGAAVNALTSVVTQHLAWRRERAKLAEQRAPAQLEAALMLEAFARRAAGYFDMTEELVGMITDEESGEGEAHRSKFTPLEFDPSLIKDWSALTPGLISQCRELPLALEASSAWVSAAYDEWADADDAYQLDGQRAILYGLVASELAKKIRRMIDVPASDLSIDCYRRLRTEYEKLKVRYIGSDGAIELIPDLKARMMREFGFDAITGPVRPLASLQR</sequence>
<proteinExistence type="predicted"/>
<organism evidence="1 2">
    <name type="scientific">Burkholderia contaminans</name>
    <dbReference type="NCBI Taxonomy" id="488447"/>
    <lineage>
        <taxon>Bacteria</taxon>
        <taxon>Pseudomonadati</taxon>
        <taxon>Pseudomonadota</taxon>
        <taxon>Betaproteobacteria</taxon>
        <taxon>Burkholderiales</taxon>
        <taxon>Burkholderiaceae</taxon>
        <taxon>Burkholderia</taxon>
        <taxon>Burkholderia cepacia complex</taxon>
    </lineage>
</organism>
<comment type="caution">
    <text evidence="1">The sequence shown here is derived from an EMBL/GenBank/DDBJ whole genome shotgun (WGS) entry which is preliminary data.</text>
</comment>
<dbReference type="EMBL" id="QTQX01000022">
    <property type="protein sequence ID" value="RQT22118.1"/>
    <property type="molecule type" value="Genomic_DNA"/>
</dbReference>
<dbReference type="RefSeq" id="WP_124619297.1">
    <property type="nucleotide sequence ID" value="NZ_QTQX01000022.1"/>
</dbReference>
<dbReference type="Proteomes" id="UP000269271">
    <property type="component" value="Unassembled WGS sequence"/>
</dbReference>
<accession>A0A3N8QE91</accession>
<evidence type="ECO:0000313" key="2">
    <source>
        <dbReference type="Proteomes" id="UP000269271"/>
    </source>
</evidence>
<dbReference type="AlphaFoldDB" id="A0A3N8QE91"/>
<reference evidence="1 2" key="1">
    <citation type="submission" date="2018-08" db="EMBL/GenBank/DDBJ databases">
        <title>Comparative analysis of Burkholderia isolates from Puerto Rico.</title>
        <authorList>
            <person name="Hall C."/>
            <person name="Sahl J."/>
            <person name="Wagner D."/>
        </authorList>
    </citation>
    <scope>NUCLEOTIDE SEQUENCE [LARGE SCALE GENOMIC DNA]</scope>
    <source>
        <strain evidence="1 2">Bp9001</strain>
    </source>
</reference>
<protein>
    <submittedName>
        <fullName evidence="1">Uncharacterized protein</fullName>
    </submittedName>
</protein>
<name>A0A3N8QE91_9BURK</name>
<gene>
    <name evidence="1" type="ORF">DF037_28850</name>
</gene>